<comment type="caution">
    <text evidence="10">The sequence shown here is derived from an EMBL/GenBank/DDBJ whole genome shotgun (WGS) entry which is preliminary data.</text>
</comment>
<evidence type="ECO:0000256" key="2">
    <source>
        <dbReference type="ARBA" id="ARBA00008767"/>
    </source>
</evidence>
<evidence type="ECO:0000256" key="5">
    <source>
        <dbReference type="ARBA" id="ARBA00023163"/>
    </source>
</evidence>
<dbReference type="InterPro" id="IPR037818">
    <property type="entry name" value="TAF8"/>
</dbReference>
<evidence type="ECO:0000256" key="3">
    <source>
        <dbReference type="ARBA" id="ARBA00017307"/>
    </source>
</evidence>
<feature type="domain" description="Bromodomain associated" evidence="8">
    <location>
        <begin position="70"/>
        <end position="139"/>
    </location>
</feature>
<dbReference type="EMBL" id="JAGSXJ010000035">
    <property type="protein sequence ID" value="KAH6667018.1"/>
    <property type="molecule type" value="Genomic_DNA"/>
</dbReference>
<dbReference type="PANTHER" id="PTHR46469">
    <property type="entry name" value="TRANSCRIPTION INITIATION FACTOR TFIID SUBUNIT 8"/>
    <property type="match status" value="1"/>
</dbReference>
<proteinExistence type="inferred from homology"/>
<name>A0A9P9A6P6_9PEZI</name>
<keyword evidence="4" id="KW-0805">Transcription regulation</keyword>
<evidence type="ECO:0000259" key="9">
    <source>
        <dbReference type="Pfam" id="PF10406"/>
    </source>
</evidence>
<reference evidence="10" key="1">
    <citation type="journal article" date="2021" name="Nat. Commun.">
        <title>Genetic determinants of endophytism in the Arabidopsis root mycobiome.</title>
        <authorList>
            <person name="Mesny F."/>
            <person name="Miyauchi S."/>
            <person name="Thiergart T."/>
            <person name="Pickel B."/>
            <person name="Atanasova L."/>
            <person name="Karlsson M."/>
            <person name="Huettel B."/>
            <person name="Barry K.W."/>
            <person name="Haridas S."/>
            <person name="Chen C."/>
            <person name="Bauer D."/>
            <person name="Andreopoulos W."/>
            <person name="Pangilinan J."/>
            <person name="LaButti K."/>
            <person name="Riley R."/>
            <person name="Lipzen A."/>
            <person name="Clum A."/>
            <person name="Drula E."/>
            <person name="Henrissat B."/>
            <person name="Kohler A."/>
            <person name="Grigoriev I.V."/>
            <person name="Martin F.M."/>
            <person name="Hacquard S."/>
        </authorList>
    </citation>
    <scope>NUCLEOTIDE SEQUENCE</scope>
    <source>
        <strain evidence="10">MPI-SDFR-AT-0117</strain>
    </source>
</reference>
<dbReference type="Proteomes" id="UP000770015">
    <property type="component" value="Unassembled WGS sequence"/>
</dbReference>
<evidence type="ECO:0000313" key="11">
    <source>
        <dbReference type="Proteomes" id="UP000770015"/>
    </source>
</evidence>
<keyword evidence="11" id="KW-1185">Reference proteome</keyword>
<dbReference type="GO" id="GO:0006367">
    <property type="term" value="P:transcription initiation at RNA polymerase II promoter"/>
    <property type="evidence" value="ECO:0007669"/>
    <property type="project" value="TreeGrafter"/>
</dbReference>
<dbReference type="GO" id="GO:0046982">
    <property type="term" value="F:protein heterodimerization activity"/>
    <property type="evidence" value="ECO:0007669"/>
    <property type="project" value="InterPro"/>
</dbReference>
<evidence type="ECO:0000313" key="10">
    <source>
        <dbReference type="EMBL" id="KAH6667018.1"/>
    </source>
</evidence>
<evidence type="ECO:0000256" key="4">
    <source>
        <dbReference type="ARBA" id="ARBA00023015"/>
    </source>
</evidence>
<dbReference type="AlphaFoldDB" id="A0A9P9A6P6"/>
<dbReference type="InterPro" id="IPR019473">
    <property type="entry name" value="TFIID_su8_C"/>
</dbReference>
<comment type="subcellular location">
    <subcellularLocation>
        <location evidence="1">Nucleus</location>
    </subcellularLocation>
</comment>
<keyword evidence="6" id="KW-0539">Nucleus</keyword>
<organism evidence="10 11">
    <name type="scientific">Plectosphaerella plurivora</name>
    <dbReference type="NCBI Taxonomy" id="936078"/>
    <lineage>
        <taxon>Eukaryota</taxon>
        <taxon>Fungi</taxon>
        <taxon>Dikarya</taxon>
        <taxon>Ascomycota</taxon>
        <taxon>Pezizomycotina</taxon>
        <taxon>Sordariomycetes</taxon>
        <taxon>Hypocreomycetidae</taxon>
        <taxon>Glomerellales</taxon>
        <taxon>Plectosphaerellaceae</taxon>
        <taxon>Plectosphaerella</taxon>
    </lineage>
</organism>
<dbReference type="Pfam" id="PF10406">
    <property type="entry name" value="TAF8_C"/>
    <property type="match status" value="1"/>
</dbReference>
<dbReference type="GO" id="GO:0005669">
    <property type="term" value="C:transcription factor TFIID complex"/>
    <property type="evidence" value="ECO:0007669"/>
    <property type="project" value="InterPro"/>
</dbReference>
<comment type="similarity">
    <text evidence="2">Belongs to the TAF8 family.</text>
</comment>
<dbReference type="OrthoDB" id="2193813at2759"/>
<evidence type="ECO:0000256" key="7">
    <source>
        <dbReference type="SAM" id="MobiDB-lite"/>
    </source>
</evidence>
<feature type="domain" description="Transcription factor TFIID subunit 8 C-terminal" evidence="9">
    <location>
        <begin position="193"/>
        <end position="241"/>
    </location>
</feature>
<evidence type="ECO:0000256" key="1">
    <source>
        <dbReference type="ARBA" id="ARBA00004123"/>
    </source>
</evidence>
<feature type="region of interest" description="Disordered" evidence="7">
    <location>
        <begin position="181"/>
        <end position="234"/>
    </location>
</feature>
<protein>
    <recommendedName>
        <fullName evidence="3">Transcription initiation factor TFIID subunit 8</fullName>
    </recommendedName>
</protein>
<feature type="compositionally biased region" description="Basic and acidic residues" evidence="7">
    <location>
        <begin position="210"/>
        <end position="234"/>
    </location>
</feature>
<keyword evidence="5" id="KW-0804">Transcription</keyword>
<dbReference type="InterPro" id="IPR009072">
    <property type="entry name" value="Histone-fold"/>
</dbReference>
<dbReference type="PANTHER" id="PTHR46469:SF1">
    <property type="entry name" value="TRANSCRIPTION INITIATION FACTOR TFIID SUBUNIT 8"/>
    <property type="match status" value="1"/>
</dbReference>
<sequence length="270" mass="29962">MSTPPPSESPKSEARKRSLGAGDSSATETLTNKRQRVAAPEGSNEPDTFGLDHATGVAREVVIPSLEYQAKEGLRRSVALGLECVGFDSATPEAMESMVSMVETYLSSFVEDLKIVSLNARREQPTPSDFESTLRRFTLVTSSLKPHVRNPVPADKLTPAYFDAVLEDDVLDLDLPLLSEDLSGRPEKEDRPYIPKSFPDFPSKHTYRYTPREDDGERDSKKLREEAAKAAKQGEEALRALVRASKLRKQKETALPGLRLPEVVEQYSRS</sequence>
<dbReference type="Pfam" id="PF07524">
    <property type="entry name" value="Bromo_TP"/>
    <property type="match status" value="1"/>
</dbReference>
<evidence type="ECO:0000259" key="8">
    <source>
        <dbReference type="Pfam" id="PF07524"/>
    </source>
</evidence>
<dbReference type="CDD" id="cd00076">
    <property type="entry name" value="HFD_SF"/>
    <property type="match status" value="1"/>
</dbReference>
<feature type="compositionally biased region" description="Basic and acidic residues" evidence="7">
    <location>
        <begin position="182"/>
        <end position="193"/>
    </location>
</feature>
<gene>
    <name evidence="10" type="ORF">F5X68DRAFT_265519</name>
</gene>
<accession>A0A9P9A6P6</accession>
<dbReference type="CDD" id="cd08049">
    <property type="entry name" value="TAF8"/>
    <property type="match status" value="1"/>
</dbReference>
<evidence type="ECO:0000256" key="6">
    <source>
        <dbReference type="ARBA" id="ARBA00023242"/>
    </source>
</evidence>
<feature type="region of interest" description="Disordered" evidence="7">
    <location>
        <begin position="1"/>
        <end position="51"/>
    </location>
</feature>
<dbReference type="Gene3D" id="1.10.20.10">
    <property type="entry name" value="Histone, subunit A"/>
    <property type="match status" value="1"/>
</dbReference>
<dbReference type="InterPro" id="IPR006565">
    <property type="entry name" value="BTP"/>
</dbReference>